<name>A0A931F1N5_9ACTN</name>
<protein>
    <submittedName>
        <fullName evidence="1">Uncharacterized protein</fullName>
    </submittedName>
</protein>
<gene>
    <name evidence="1" type="ORF">ITP53_34235</name>
</gene>
<evidence type="ECO:0000313" key="2">
    <source>
        <dbReference type="Proteomes" id="UP000605361"/>
    </source>
</evidence>
<dbReference type="Proteomes" id="UP000605361">
    <property type="component" value="Unassembled WGS sequence"/>
</dbReference>
<keyword evidence="2" id="KW-1185">Reference proteome</keyword>
<proteinExistence type="predicted"/>
<dbReference type="EMBL" id="JADOGI010000131">
    <property type="protein sequence ID" value="MBF8190685.1"/>
    <property type="molecule type" value="Genomic_DNA"/>
</dbReference>
<organism evidence="1 2">
    <name type="scientific">Nonomuraea cypriaca</name>
    <dbReference type="NCBI Taxonomy" id="1187855"/>
    <lineage>
        <taxon>Bacteria</taxon>
        <taxon>Bacillati</taxon>
        <taxon>Actinomycetota</taxon>
        <taxon>Actinomycetes</taxon>
        <taxon>Streptosporangiales</taxon>
        <taxon>Streptosporangiaceae</taxon>
        <taxon>Nonomuraea</taxon>
    </lineage>
</organism>
<reference evidence="1" key="1">
    <citation type="submission" date="2020-11" db="EMBL/GenBank/DDBJ databases">
        <title>Whole-genome analyses of Nonomuraea sp. K274.</title>
        <authorList>
            <person name="Veyisoglu A."/>
        </authorList>
    </citation>
    <scope>NUCLEOTIDE SEQUENCE</scope>
    <source>
        <strain evidence="1">K274</strain>
    </source>
</reference>
<comment type="caution">
    <text evidence="1">The sequence shown here is derived from an EMBL/GenBank/DDBJ whole genome shotgun (WGS) entry which is preliminary data.</text>
</comment>
<accession>A0A931F1N5</accession>
<sequence>MGRDADLGGELVGGQAAFQHRADLADDLGEVHHADPGQGAEQERVGVLVQRCAESGFEVGDTAGQGADLLDLRGDRGGDGVAADPASTTCLDRVQRSSGFSA</sequence>
<dbReference type="AlphaFoldDB" id="A0A931F1N5"/>
<dbReference type="RefSeq" id="WP_195899604.1">
    <property type="nucleotide sequence ID" value="NZ_JADOGI010000131.1"/>
</dbReference>
<evidence type="ECO:0000313" key="1">
    <source>
        <dbReference type="EMBL" id="MBF8190685.1"/>
    </source>
</evidence>